<feature type="signal peptide" evidence="2">
    <location>
        <begin position="1"/>
        <end position="18"/>
    </location>
</feature>
<evidence type="ECO:0000313" key="3">
    <source>
        <dbReference type="EMBL" id="MCY1010374.1"/>
    </source>
</evidence>
<protein>
    <submittedName>
        <fullName evidence="3">Uncharacterized protein</fullName>
    </submittedName>
</protein>
<dbReference type="RefSeq" id="WP_267773283.1">
    <property type="nucleotide sequence ID" value="NZ_JAPNKE010000002.1"/>
</dbReference>
<evidence type="ECO:0000256" key="1">
    <source>
        <dbReference type="SAM" id="Phobius"/>
    </source>
</evidence>
<keyword evidence="1" id="KW-0812">Transmembrane</keyword>
<dbReference type="AlphaFoldDB" id="A0A9X3EVS3"/>
<sequence length="156" mass="16853">MMAMTTGIVALATALALAAPPPPPSDPESFGGYYAFGENREREPVDGHEKVVTGSIIMPLGLLRTGFGVAMYVMASPQYCNRIYGSNATDQTCRGLQIYGLVGVGMGGLMAVTGAVFLAWGLTQRSRHQRWMRDHGMAIAPMMSREVRGLSFGFRF</sequence>
<comment type="caution">
    <text evidence="3">The sequence shown here is derived from an EMBL/GenBank/DDBJ whole genome shotgun (WGS) entry which is preliminary data.</text>
</comment>
<keyword evidence="2" id="KW-0732">Signal</keyword>
<keyword evidence="4" id="KW-1185">Reference proteome</keyword>
<evidence type="ECO:0000313" key="4">
    <source>
        <dbReference type="Proteomes" id="UP001150924"/>
    </source>
</evidence>
<evidence type="ECO:0000256" key="2">
    <source>
        <dbReference type="SAM" id="SignalP"/>
    </source>
</evidence>
<reference evidence="3" key="1">
    <citation type="submission" date="2022-11" db="EMBL/GenBank/DDBJ databases">
        <title>Minimal conservation of predation-associated metabolite biosynthetic gene clusters underscores biosynthetic potential of Myxococcota including descriptions for ten novel species: Archangium lansinium sp. nov., Myxococcus landrumus sp. nov., Nannocystis bai.</title>
        <authorList>
            <person name="Ahearne A."/>
            <person name="Stevens C."/>
            <person name="Phillips K."/>
        </authorList>
    </citation>
    <scope>NUCLEOTIDE SEQUENCE</scope>
    <source>
        <strain evidence="3">Na p29</strain>
    </source>
</reference>
<name>A0A9X3EVS3_9BACT</name>
<feature type="transmembrane region" description="Helical" evidence="1">
    <location>
        <begin position="51"/>
        <end position="75"/>
    </location>
</feature>
<keyword evidence="1" id="KW-0472">Membrane</keyword>
<dbReference type="EMBL" id="JAPNKE010000002">
    <property type="protein sequence ID" value="MCY1010374.1"/>
    <property type="molecule type" value="Genomic_DNA"/>
</dbReference>
<accession>A0A9X3EVS3</accession>
<feature type="chain" id="PRO_5040953485" evidence="2">
    <location>
        <begin position="19"/>
        <end position="156"/>
    </location>
</feature>
<feature type="transmembrane region" description="Helical" evidence="1">
    <location>
        <begin position="96"/>
        <end position="122"/>
    </location>
</feature>
<dbReference type="Proteomes" id="UP001150924">
    <property type="component" value="Unassembled WGS sequence"/>
</dbReference>
<organism evidence="3 4">
    <name type="scientific">Nannocystis pusilla</name>
    <dbReference type="NCBI Taxonomy" id="889268"/>
    <lineage>
        <taxon>Bacteria</taxon>
        <taxon>Pseudomonadati</taxon>
        <taxon>Myxococcota</taxon>
        <taxon>Polyangia</taxon>
        <taxon>Nannocystales</taxon>
        <taxon>Nannocystaceae</taxon>
        <taxon>Nannocystis</taxon>
    </lineage>
</organism>
<gene>
    <name evidence="3" type="ORF">OV079_33375</name>
</gene>
<keyword evidence="1" id="KW-1133">Transmembrane helix</keyword>
<proteinExistence type="predicted"/>